<keyword evidence="1" id="KW-0479">Metal-binding</keyword>
<dbReference type="OrthoDB" id="7739108at2759"/>
<feature type="domain" description="FLYWCH-type" evidence="4">
    <location>
        <begin position="194"/>
        <end position="251"/>
    </location>
</feature>
<evidence type="ECO:0000313" key="6">
    <source>
        <dbReference type="Proteomes" id="UP000494106"/>
    </source>
</evidence>
<dbReference type="Pfam" id="PF04500">
    <property type="entry name" value="FLYWCH"/>
    <property type="match status" value="2"/>
</dbReference>
<dbReference type="AlphaFoldDB" id="A0A8S0ZPL9"/>
<dbReference type="EMBL" id="CADEBC010000485">
    <property type="protein sequence ID" value="CAB3235355.1"/>
    <property type="molecule type" value="Genomic_DNA"/>
</dbReference>
<comment type="caution">
    <text evidence="5">The sequence shown here is derived from an EMBL/GenBank/DDBJ whole genome shotgun (WGS) entry which is preliminary data.</text>
</comment>
<gene>
    <name evidence="5" type="ORF">APLA_LOCUS6057</name>
</gene>
<name>A0A8S0ZPL9_ARCPL</name>
<keyword evidence="3" id="KW-0862">Zinc</keyword>
<evidence type="ECO:0000256" key="1">
    <source>
        <dbReference type="ARBA" id="ARBA00022723"/>
    </source>
</evidence>
<dbReference type="InterPro" id="IPR007588">
    <property type="entry name" value="Znf_FLYWCH"/>
</dbReference>
<sequence>MIDGFTFSKSGKIAQGGLRISNVSTLKFKDNVIKRAEERKNALRESVKDRLLPEYDLIEVEVKYHAACFSSFLKRSPSTENKPREADHVTEDCSLEGDFFYIENHEDLQFTLKEFKDPKLITLTSGHVLLLVEGYSFHEDRGSSKSRWRCSAKNRGCRACVTLDDNHTIIRKNLNHSPHDKPVYKQIGNAKLITISSTGKQYLMKNGYTYSRHVALKSGTRWSCTRSSKCRAHLLVSEEGVVIKALEDHNHERLKYFIGPDGKYIKKITLKRNGKEYMMKGGYTFYKHVPLREGDRWSCTQGCSSYLLLSQQGVLLKSVEKHKHEKPLYHILPDGKYVKL</sequence>
<evidence type="ECO:0000259" key="4">
    <source>
        <dbReference type="Pfam" id="PF04500"/>
    </source>
</evidence>
<evidence type="ECO:0000256" key="2">
    <source>
        <dbReference type="ARBA" id="ARBA00022771"/>
    </source>
</evidence>
<feature type="domain" description="FLYWCH-type" evidence="4">
    <location>
        <begin position="124"/>
        <end position="176"/>
    </location>
</feature>
<keyword evidence="6" id="KW-1185">Reference proteome</keyword>
<keyword evidence="2" id="KW-0863">Zinc-finger</keyword>
<evidence type="ECO:0000313" key="5">
    <source>
        <dbReference type="EMBL" id="CAB3235355.1"/>
    </source>
</evidence>
<proteinExistence type="predicted"/>
<evidence type="ECO:0000256" key="3">
    <source>
        <dbReference type="ARBA" id="ARBA00022833"/>
    </source>
</evidence>
<reference evidence="5 6" key="1">
    <citation type="submission" date="2020-04" db="EMBL/GenBank/DDBJ databases">
        <authorList>
            <person name="Wallbank WR R."/>
            <person name="Pardo Diaz C."/>
            <person name="Kozak K."/>
            <person name="Martin S."/>
            <person name="Jiggins C."/>
            <person name="Moest M."/>
            <person name="Warren A I."/>
            <person name="Byers J.R.P. K."/>
            <person name="Montejo-Kovacevich G."/>
            <person name="Yen C E."/>
        </authorList>
    </citation>
    <scope>NUCLEOTIDE SEQUENCE [LARGE SCALE GENOMIC DNA]</scope>
</reference>
<dbReference type="Proteomes" id="UP000494106">
    <property type="component" value="Unassembled WGS sequence"/>
</dbReference>
<protein>
    <recommendedName>
        <fullName evidence="4">FLYWCH-type domain-containing protein</fullName>
    </recommendedName>
</protein>
<organism evidence="5 6">
    <name type="scientific">Arctia plantaginis</name>
    <name type="common">Wood tiger moth</name>
    <name type="synonym">Phalaena plantaginis</name>
    <dbReference type="NCBI Taxonomy" id="874455"/>
    <lineage>
        <taxon>Eukaryota</taxon>
        <taxon>Metazoa</taxon>
        <taxon>Ecdysozoa</taxon>
        <taxon>Arthropoda</taxon>
        <taxon>Hexapoda</taxon>
        <taxon>Insecta</taxon>
        <taxon>Pterygota</taxon>
        <taxon>Neoptera</taxon>
        <taxon>Endopterygota</taxon>
        <taxon>Lepidoptera</taxon>
        <taxon>Glossata</taxon>
        <taxon>Ditrysia</taxon>
        <taxon>Noctuoidea</taxon>
        <taxon>Erebidae</taxon>
        <taxon>Arctiinae</taxon>
        <taxon>Arctia</taxon>
    </lineage>
</organism>
<dbReference type="GO" id="GO:0008270">
    <property type="term" value="F:zinc ion binding"/>
    <property type="evidence" value="ECO:0007669"/>
    <property type="project" value="UniProtKB-KW"/>
</dbReference>
<dbReference type="Gene3D" id="2.20.25.240">
    <property type="match status" value="3"/>
</dbReference>
<accession>A0A8S0ZPL9</accession>